<keyword evidence="1" id="KW-0193">Cuticle</keyword>
<sequence>MFSKMLFPCALAFIAVEARFPVPTRLRYGPTVPIAKAAAEAALGYACSVPIANVAPAPLAFGARISHLAPLALSASTPIRAAAYTAYPAAVAAIPVSQVTAPTMLAAPTVPSYAQSVIYAKARVPVSVYQSASPLAATAFTASIAEQAPVTATPKVTVIPSESIHVSQAYSFGYQSVDKYGNRQSRQEQSDVNNFKKGSYSYTDAHGISRRVDYIADVAGFRATVATNEPGTAPSAPAAALYNDSIHAKAAA</sequence>
<dbReference type="InParanoid" id="A0A7M7K5T9"/>
<dbReference type="RefSeq" id="XP_022662078.1">
    <property type="nucleotide sequence ID" value="XM_022806343.1"/>
</dbReference>
<dbReference type="Pfam" id="PF00379">
    <property type="entry name" value="Chitin_bind_4"/>
    <property type="match status" value="1"/>
</dbReference>
<keyword evidence="2" id="KW-0732">Signal</keyword>
<protein>
    <recommendedName>
        <fullName evidence="5">Cuticle protein</fullName>
    </recommendedName>
</protein>
<proteinExistence type="predicted"/>
<dbReference type="Gene3D" id="3.10.50.10">
    <property type="match status" value="1"/>
</dbReference>
<dbReference type="GO" id="GO:0008010">
    <property type="term" value="F:structural constituent of chitin-based larval cuticle"/>
    <property type="evidence" value="ECO:0007669"/>
    <property type="project" value="TreeGrafter"/>
</dbReference>
<dbReference type="PROSITE" id="PS51155">
    <property type="entry name" value="CHIT_BIND_RR_2"/>
    <property type="match status" value="1"/>
</dbReference>
<dbReference type="GeneID" id="111250721"/>
<organism evidence="3 4">
    <name type="scientific">Varroa destructor</name>
    <name type="common">Honeybee mite</name>
    <dbReference type="NCBI Taxonomy" id="109461"/>
    <lineage>
        <taxon>Eukaryota</taxon>
        <taxon>Metazoa</taxon>
        <taxon>Ecdysozoa</taxon>
        <taxon>Arthropoda</taxon>
        <taxon>Chelicerata</taxon>
        <taxon>Arachnida</taxon>
        <taxon>Acari</taxon>
        <taxon>Parasitiformes</taxon>
        <taxon>Mesostigmata</taxon>
        <taxon>Gamasina</taxon>
        <taxon>Dermanyssoidea</taxon>
        <taxon>Varroidae</taxon>
        <taxon>Varroa</taxon>
    </lineage>
</organism>
<dbReference type="InterPro" id="IPR050468">
    <property type="entry name" value="Cuticle_Struct_Prot"/>
</dbReference>
<name>A0A7M7K5T9_VARDE</name>
<dbReference type="InterPro" id="IPR029070">
    <property type="entry name" value="Chitinase_insertion_sf"/>
</dbReference>
<dbReference type="GO" id="GO:0062129">
    <property type="term" value="C:chitin-based extracellular matrix"/>
    <property type="evidence" value="ECO:0007669"/>
    <property type="project" value="TreeGrafter"/>
</dbReference>
<dbReference type="OrthoDB" id="6436213at2759"/>
<dbReference type="Proteomes" id="UP000594260">
    <property type="component" value="Unplaced"/>
</dbReference>
<dbReference type="EnsemblMetazoa" id="XM_022806343">
    <property type="protein sequence ID" value="XP_022662078"/>
    <property type="gene ID" value="LOC111250721"/>
</dbReference>
<keyword evidence="4" id="KW-1185">Reference proteome</keyword>
<evidence type="ECO:0000313" key="3">
    <source>
        <dbReference type="EnsemblMetazoa" id="XP_022662078"/>
    </source>
</evidence>
<evidence type="ECO:0000256" key="2">
    <source>
        <dbReference type="SAM" id="SignalP"/>
    </source>
</evidence>
<dbReference type="AlphaFoldDB" id="A0A7M7K5T9"/>
<dbReference type="PANTHER" id="PTHR10380">
    <property type="entry name" value="CUTICLE PROTEIN"/>
    <property type="match status" value="1"/>
</dbReference>
<feature type="chain" id="PRO_5029705850" description="Cuticle protein" evidence="2">
    <location>
        <begin position="19"/>
        <end position="252"/>
    </location>
</feature>
<evidence type="ECO:0000313" key="4">
    <source>
        <dbReference type="Proteomes" id="UP000594260"/>
    </source>
</evidence>
<accession>A0A7M7K5T9</accession>
<evidence type="ECO:0008006" key="5">
    <source>
        <dbReference type="Google" id="ProtNLM"/>
    </source>
</evidence>
<evidence type="ECO:0000256" key="1">
    <source>
        <dbReference type="PROSITE-ProRule" id="PRU00497"/>
    </source>
</evidence>
<dbReference type="InterPro" id="IPR000618">
    <property type="entry name" value="Insect_cuticle"/>
</dbReference>
<feature type="signal peptide" evidence="2">
    <location>
        <begin position="1"/>
        <end position="18"/>
    </location>
</feature>
<dbReference type="KEGG" id="vde:111250721"/>
<reference evidence="3" key="1">
    <citation type="submission" date="2021-01" db="UniProtKB">
        <authorList>
            <consortium name="EnsemblMetazoa"/>
        </authorList>
    </citation>
    <scope>IDENTIFICATION</scope>
</reference>
<dbReference type="OMA" id="NIVRQDQ"/>